<dbReference type="Proteomes" id="UP000193560">
    <property type="component" value="Unassembled WGS sequence"/>
</dbReference>
<proteinExistence type="predicted"/>
<evidence type="ECO:0000313" key="3">
    <source>
        <dbReference type="Proteomes" id="UP000193560"/>
    </source>
</evidence>
<sequence>RDLPDDFQEYVQKVIKLDNRLRERRMTRNTKKKIAQPAMNHQRPPRSFPHHNTYTAPPPPIHNHNQESSEAQPMEVDTIKRKYTPLSREEKDSRHRLNLCAYCGESRHTV</sequence>
<dbReference type="EMBL" id="MCGE01000021">
    <property type="protein sequence ID" value="ORZ11615.1"/>
    <property type="molecule type" value="Genomic_DNA"/>
</dbReference>
<comment type="caution">
    <text evidence="2">The sequence shown here is derived from an EMBL/GenBank/DDBJ whole genome shotgun (WGS) entry which is preliminary data.</text>
</comment>
<evidence type="ECO:0000313" key="2">
    <source>
        <dbReference type="EMBL" id="ORZ11615.1"/>
    </source>
</evidence>
<reference evidence="2 3" key="1">
    <citation type="submission" date="2016-07" db="EMBL/GenBank/DDBJ databases">
        <title>Pervasive Adenine N6-methylation of Active Genes in Fungi.</title>
        <authorList>
            <consortium name="DOE Joint Genome Institute"/>
            <person name="Mondo S.J."/>
            <person name="Dannebaum R.O."/>
            <person name="Kuo R.C."/>
            <person name="Labutti K."/>
            <person name="Haridas S."/>
            <person name="Kuo A."/>
            <person name="Salamov A."/>
            <person name="Ahrendt S.R."/>
            <person name="Lipzen A."/>
            <person name="Sullivan W."/>
            <person name="Andreopoulos W.B."/>
            <person name="Clum A."/>
            <person name="Lindquist E."/>
            <person name="Daum C."/>
            <person name="Ramamoorthy G.K."/>
            <person name="Gryganskyi A."/>
            <person name="Culley D."/>
            <person name="Magnuson J.K."/>
            <person name="James T.Y."/>
            <person name="O'Malley M.A."/>
            <person name="Stajich J.E."/>
            <person name="Spatafora J.W."/>
            <person name="Visel A."/>
            <person name="Grigoriev I.V."/>
        </authorList>
    </citation>
    <scope>NUCLEOTIDE SEQUENCE [LARGE SCALE GENOMIC DNA]</scope>
    <source>
        <strain evidence="2 3">NRRL 1336</strain>
    </source>
</reference>
<accession>A0A1X2IA22</accession>
<organism evidence="2 3">
    <name type="scientific">Absidia repens</name>
    <dbReference type="NCBI Taxonomy" id="90262"/>
    <lineage>
        <taxon>Eukaryota</taxon>
        <taxon>Fungi</taxon>
        <taxon>Fungi incertae sedis</taxon>
        <taxon>Mucoromycota</taxon>
        <taxon>Mucoromycotina</taxon>
        <taxon>Mucoromycetes</taxon>
        <taxon>Mucorales</taxon>
        <taxon>Cunninghamellaceae</taxon>
        <taxon>Absidia</taxon>
    </lineage>
</organism>
<evidence type="ECO:0000256" key="1">
    <source>
        <dbReference type="SAM" id="MobiDB-lite"/>
    </source>
</evidence>
<feature type="region of interest" description="Disordered" evidence="1">
    <location>
        <begin position="25"/>
        <end position="76"/>
    </location>
</feature>
<keyword evidence="3" id="KW-1185">Reference proteome</keyword>
<dbReference type="AlphaFoldDB" id="A0A1X2IA22"/>
<name>A0A1X2IA22_9FUNG</name>
<protein>
    <submittedName>
        <fullName evidence="2">Uncharacterized protein</fullName>
    </submittedName>
</protein>
<dbReference type="OrthoDB" id="2266810at2759"/>
<gene>
    <name evidence="2" type="ORF">BCR42DRAFT_332515</name>
</gene>
<feature type="non-terminal residue" evidence="2">
    <location>
        <position position="1"/>
    </location>
</feature>